<organism evidence="2 3">
    <name type="scientific">Allorhizobium ampelinum (strain ATCC BAA-846 / DSM 112012 / S4)</name>
    <name type="common">Agrobacterium vitis (strain S4)</name>
    <dbReference type="NCBI Taxonomy" id="311402"/>
    <lineage>
        <taxon>Bacteria</taxon>
        <taxon>Pseudomonadati</taxon>
        <taxon>Pseudomonadota</taxon>
        <taxon>Alphaproteobacteria</taxon>
        <taxon>Hyphomicrobiales</taxon>
        <taxon>Rhizobiaceae</taxon>
        <taxon>Rhizobium/Agrobacterium group</taxon>
        <taxon>Allorhizobium</taxon>
        <taxon>Allorhizobium ampelinum</taxon>
    </lineage>
</organism>
<feature type="chain" id="PRO_5002887571" description="Lipoprotein" evidence="1">
    <location>
        <begin position="27"/>
        <end position="146"/>
    </location>
</feature>
<evidence type="ECO:0000256" key="1">
    <source>
        <dbReference type="SAM" id="SignalP"/>
    </source>
</evidence>
<keyword evidence="1" id="KW-0732">Signal</keyword>
<dbReference type="InterPro" id="IPR049748">
    <property type="entry name" value="HPE1-like_N_CxxC"/>
</dbReference>
<dbReference type="eggNOG" id="ENOG502ZEFH">
    <property type="taxonomic scope" value="Bacteria"/>
</dbReference>
<accession>B9JSI0</accession>
<evidence type="ECO:0000313" key="2">
    <source>
        <dbReference type="EMBL" id="ACM35673.1"/>
    </source>
</evidence>
<dbReference type="Proteomes" id="UP000001596">
    <property type="component" value="Chromosome 1"/>
</dbReference>
<dbReference type="EMBL" id="CP000633">
    <property type="protein sequence ID" value="ACM35673.1"/>
    <property type="molecule type" value="Genomic_DNA"/>
</dbReference>
<proteinExistence type="predicted"/>
<dbReference type="HOGENOM" id="CLU_133273_0_0_5"/>
<dbReference type="NCBIfam" id="NF041110">
    <property type="entry name" value="HPE1_fam_CxxC"/>
    <property type="match status" value="1"/>
</dbReference>
<gene>
    <name evidence="2" type="ordered locus">Avi_0959</name>
</gene>
<name>B9JSI0_ALLAM</name>
<dbReference type="STRING" id="311402.Avi_0959"/>
<sequence>MNLRSQSMRAVIATLATLLLSQTAQASSIEIIRGGDVATPSISAMACTTCPPSVPIKAPEQAQEILAEGTQRIELRDSNGHKQLVRTEAWLGGSPVTYVQKADGWLDHDNQLVGLAGDGLDTAATTAAVGDDHHPLDADRMQLRLK</sequence>
<protein>
    <recommendedName>
        <fullName evidence="4">Lipoprotein</fullName>
    </recommendedName>
</protein>
<keyword evidence="3" id="KW-1185">Reference proteome</keyword>
<dbReference type="KEGG" id="avi:Avi_0959"/>
<reference evidence="2 3" key="1">
    <citation type="journal article" date="2009" name="J. Bacteriol.">
        <title>Genome sequences of three Agrobacterium biovars help elucidate the evolution of multichromosome genomes in bacteria.</title>
        <authorList>
            <person name="Slater S.C."/>
            <person name="Goldman B.S."/>
            <person name="Goodner B."/>
            <person name="Setubal J.C."/>
            <person name="Farrand S.K."/>
            <person name="Nester E.W."/>
            <person name="Burr T.J."/>
            <person name="Banta L."/>
            <person name="Dickerman A.W."/>
            <person name="Paulsen I."/>
            <person name="Otten L."/>
            <person name="Suen G."/>
            <person name="Welch R."/>
            <person name="Almeida N.F."/>
            <person name="Arnold F."/>
            <person name="Burton O.T."/>
            <person name="Du Z."/>
            <person name="Ewing A."/>
            <person name="Godsy E."/>
            <person name="Heisel S."/>
            <person name="Houmiel K.L."/>
            <person name="Jhaveri J."/>
            <person name="Lu J."/>
            <person name="Miller N.M."/>
            <person name="Norton S."/>
            <person name="Chen Q."/>
            <person name="Phoolcharoen W."/>
            <person name="Ohlin V."/>
            <person name="Ondrusek D."/>
            <person name="Pride N."/>
            <person name="Stricklin S.L."/>
            <person name="Sun J."/>
            <person name="Wheeler C."/>
            <person name="Wilson L."/>
            <person name="Zhu H."/>
            <person name="Wood D.W."/>
        </authorList>
    </citation>
    <scope>NUCLEOTIDE SEQUENCE [LARGE SCALE GENOMIC DNA]</scope>
    <source>
        <strain evidence="3">S4 / ATCC BAA-846</strain>
    </source>
</reference>
<feature type="signal peptide" evidence="1">
    <location>
        <begin position="1"/>
        <end position="26"/>
    </location>
</feature>
<evidence type="ECO:0000313" key="3">
    <source>
        <dbReference type="Proteomes" id="UP000001596"/>
    </source>
</evidence>
<dbReference type="AlphaFoldDB" id="B9JSI0"/>
<evidence type="ECO:0008006" key="4">
    <source>
        <dbReference type="Google" id="ProtNLM"/>
    </source>
</evidence>